<evidence type="ECO:0000256" key="1">
    <source>
        <dbReference type="SAM" id="MobiDB-lite"/>
    </source>
</evidence>
<evidence type="ECO:0000313" key="2">
    <source>
        <dbReference type="EMBL" id="HIW10075.1"/>
    </source>
</evidence>
<evidence type="ECO:0000313" key="3">
    <source>
        <dbReference type="Proteomes" id="UP000823926"/>
    </source>
</evidence>
<dbReference type="AlphaFoldDB" id="A0A9D1QB20"/>
<feature type="compositionally biased region" description="Acidic residues" evidence="1">
    <location>
        <begin position="122"/>
        <end position="148"/>
    </location>
</feature>
<feature type="compositionally biased region" description="Low complexity" evidence="1">
    <location>
        <begin position="231"/>
        <end position="244"/>
    </location>
</feature>
<reference evidence="2" key="2">
    <citation type="submission" date="2021-04" db="EMBL/GenBank/DDBJ databases">
        <authorList>
            <person name="Gilroy R."/>
        </authorList>
    </citation>
    <scope>NUCLEOTIDE SEQUENCE</scope>
    <source>
        <strain evidence="2">ChiBcec15-1070</strain>
    </source>
</reference>
<feature type="region of interest" description="Disordered" evidence="1">
    <location>
        <begin position="106"/>
        <end position="261"/>
    </location>
</feature>
<comment type="caution">
    <text evidence="2">The sequence shown here is derived from an EMBL/GenBank/DDBJ whole genome shotgun (WGS) entry which is preliminary data.</text>
</comment>
<reference evidence="2" key="1">
    <citation type="journal article" date="2021" name="PeerJ">
        <title>Extensive microbial diversity within the chicken gut microbiome revealed by metagenomics and culture.</title>
        <authorList>
            <person name="Gilroy R."/>
            <person name="Ravi A."/>
            <person name="Getino M."/>
            <person name="Pursley I."/>
            <person name="Horton D.L."/>
            <person name="Alikhan N.F."/>
            <person name="Baker D."/>
            <person name="Gharbi K."/>
            <person name="Hall N."/>
            <person name="Watson M."/>
            <person name="Adriaenssens E.M."/>
            <person name="Foster-Nyarko E."/>
            <person name="Jarju S."/>
            <person name="Secka A."/>
            <person name="Antonio M."/>
            <person name="Oren A."/>
            <person name="Chaudhuri R.R."/>
            <person name="La Ragione R."/>
            <person name="Hildebrand F."/>
            <person name="Pallen M.J."/>
        </authorList>
    </citation>
    <scope>NUCLEOTIDE SEQUENCE</scope>
    <source>
        <strain evidence="2">ChiBcec15-1070</strain>
    </source>
</reference>
<feature type="compositionally biased region" description="Acidic residues" evidence="1">
    <location>
        <begin position="174"/>
        <end position="196"/>
    </location>
</feature>
<protein>
    <submittedName>
        <fullName evidence="2">Uncharacterized protein</fullName>
    </submittedName>
</protein>
<dbReference type="Proteomes" id="UP000823926">
    <property type="component" value="Unassembled WGS sequence"/>
</dbReference>
<proteinExistence type="predicted"/>
<gene>
    <name evidence="2" type="ORF">H9888_01105</name>
</gene>
<accession>A0A9D1QB20</accession>
<feature type="compositionally biased region" description="Low complexity" evidence="1">
    <location>
        <begin position="197"/>
        <end position="216"/>
    </location>
</feature>
<sequence>MGYNELEIELRKVLALVERWRRLGYLPAIEQGVALERMRRVYAELLEMPCGEPAAVEEEAQQPVAVAVEWSADEDHEVAMQGMAAAAAIGVAAAGASMVMDEGDDFAGGVSSEGNPCVVSDASEDAAAESEPESEPETETEIEVEGSDSDTIAPDAADVEWPEEEYRSASASEAEAELVEETDTDEETAAETESLSEFETAPVAEPEAVPEAVPESVPEPESEPVPETEPEATLAPEPELTSEPEPAREPEPAPAPKPAMPRIFGLEVSPYTRHEIIDTLFHGNTEMFEAEEAKINAMGSLEEALVYIGETYHWIPDNAATVKFVDLLESRFDS</sequence>
<name>A0A9D1QB20_9BACT</name>
<organism evidence="2 3">
    <name type="scientific">Candidatus Rikenella faecigallinarum</name>
    <dbReference type="NCBI Taxonomy" id="2838745"/>
    <lineage>
        <taxon>Bacteria</taxon>
        <taxon>Pseudomonadati</taxon>
        <taxon>Bacteroidota</taxon>
        <taxon>Bacteroidia</taxon>
        <taxon>Bacteroidales</taxon>
        <taxon>Rikenellaceae</taxon>
        <taxon>Rikenella</taxon>
    </lineage>
</organism>
<feature type="compositionally biased region" description="Acidic residues" evidence="1">
    <location>
        <begin position="218"/>
        <end position="230"/>
    </location>
</feature>
<dbReference type="EMBL" id="DXHL01000006">
    <property type="protein sequence ID" value="HIW10075.1"/>
    <property type="molecule type" value="Genomic_DNA"/>
</dbReference>